<evidence type="ECO:0008006" key="3">
    <source>
        <dbReference type="Google" id="ProtNLM"/>
    </source>
</evidence>
<protein>
    <recommendedName>
        <fullName evidence="3">ATP-grasp domain-containing protein</fullName>
    </recommendedName>
</protein>
<dbReference type="SUPFAM" id="SSF56059">
    <property type="entry name" value="Glutathione synthetase ATP-binding domain-like"/>
    <property type="match status" value="1"/>
</dbReference>
<evidence type="ECO:0000313" key="2">
    <source>
        <dbReference type="Proteomes" id="UP000764045"/>
    </source>
</evidence>
<accession>A0A938WNL3</accession>
<reference evidence="1 2" key="1">
    <citation type="journal article" date="2021" name="Sci. Rep.">
        <title>The distribution of antibiotic resistance genes in chicken gut microbiota commensals.</title>
        <authorList>
            <person name="Juricova H."/>
            <person name="Matiasovicova J."/>
            <person name="Kubasova T."/>
            <person name="Cejkova D."/>
            <person name="Rychlik I."/>
        </authorList>
    </citation>
    <scope>NUCLEOTIDE SEQUENCE [LARGE SCALE GENOMIC DNA]</scope>
    <source>
        <strain evidence="1 2">An819</strain>
    </source>
</reference>
<dbReference type="RefSeq" id="WP_205110551.1">
    <property type="nucleotide sequence ID" value="NZ_JACJJL010000018.1"/>
</dbReference>
<proteinExistence type="predicted"/>
<dbReference type="EMBL" id="JACJJL010000018">
    <property type="protein sequence ID" value="MBM6662267.1"/>
    <property type="molecule type" value="Genomic_DNA"/>
</dbReference>
<name>A0A938WNL3_9BACT</name>
<comment type="caution">
    <text evidence="1">The sequence shown here is derived from an EMBL/GenBank/DDBJ whole genome shotgun (WGS) entry which is preliminary data.</text>
</comment>
<sequence length="353" mass="37866">MTLHVFNPEHDLAMGANLANFTPPLAARRLRMGLGFIPALWAADGDAVLVDDVELARSNLKEVLTVLSRPAPRVHFVTTADLCGMSPQSVSPWGWDRAVCHRLLRHGVRPSSCPTEGYIDAVRSLSHRRTAAMLLPALQQEGTVGMARECTSAAQISAMAEALGHVVVKAPWSSSGRGVRIMHASEEGGSLMGWIKNMLNQQGCLMVEPYYKKVKDFGMEFFSDGRGGITYLGLSLFEAEGSAYTGNMLAAESVKSAAITACLPGGLLDSVKARIQQSLAVGIGWTYTGPFGIDMMVVEGNAGKGFLLHPCVEINLRRTMGHVALSLTPADENAVMTMRIAAGNNCKLKIQAL</sequence>
<gene>
    <name evidence="1" type="ORF">H6B30_10995</name>
</gene>
<evidence type="ECO:0000313" key="1">
    <source>
        <dbReference type="EMBL" id="MBM6662267.1"/>
    </source>
</evidence>
<dbReference type="AlphaFoldDB" id="A0A938WNL3"/>
<keyword evidence="2" id="KW-1185">Reference proteome</keyword>
<dbReference type="Proteomes" id="UP000764045">
    <property type="component" value="Unassembled WGS sequence"/>
</dbReference>
<organism evidence="1 2">
    <name type="scientific">Marseilla massiliensis</name>
    <dbReference type="NCBI Taxonomy" id="1841864"/>
    <lineage>
        <taxon>Bacteria</taxon>
        <taxon>Pseudomonadati</taxon>
        <taxon>Bacteroidota</taxon>
        <taxon>Bacteroidia</taxon>
        <taxon>Bacteroidales</taxon>
        <taxon>Prevotellaceae</taxon>
        <taxon>Marseilla</taxon>
    </lineage>
</organism>